<feature type="region of interest" description="Disordered" evidence="5">
    <location>
        <begin position="401"/>
        <end position="427"/>
    </location>
</feature>
<gene>
    <name evidence="7" type="ORF">MNOR_LOCUS9464</name>
</gene>
<dbReference type="SUPFAM" id="SSF144232">
    <property type="entry name" value="HIT/MYND zinc finger-like"/>
    <property type="match status" value="1"/>
</dbReference>
<keyword evidence="8" id="KW-1185">Reference proteome</keyword>
<organism evidence="7 8">
    <name type="scientific">Meganyctiphanes norvegica</name>
    <name type="common">Northern krill</name>
    <name type="synonym">Thysanopoda norvegica</name>
    <dbReference type="NCBI Taxonomy" id="48144"/>
    <lineage>
        <taxon>Eukaryota</taxon>
        <taxon>Metazoa</taxon>
        <taxon>Ecdysozoa</taxon>
        <taxon>Arthropoda</taxon>
        <taxon>Crustacea</taxon>
        <taxon>Multicrustacea</taxon>
        <taxon>Malacostraca</taxon>
        <taxon>Eumalacostraca</taxon>
        <taxon>Eucarida</taxon>
        <taxon>Euphausiacea</taxon>
        <taxon>Euphausiidae</taxon>
        <taxon>Meganyctiphanes</taxon>
    </lineage>
</organism>
<feature type="non-terminal residue" evidence="7">
    <location>
        <position position="427"/>
    </location>
</feature>
<protein>
    <recommendedName>
        <fullName evidence="6">MYND-type domain-containing protein</fullName>
    </recommendedName>
</protein>
<evidence type="ECO:0000313" key="7">
    <source>
        <dbReference type="EMBL" id="CAL4074306.1"/>
    </source>
</evidence>
<sequence length="427" mass="48570">MSTEYPPRSFSDKYSKFLAPKGNLLTPAQVFKNKKLGPDGEEVMKKAFKITVKKLRKMRAHCASCGNDEGDLIFCPECKATMYCNNECRTNREELHEVVCDDLRKELLDQIVECLPSPVNMGQEMMKGKGGMVKNWDDWFGRHTDLKTRIDKATDLLDKWWKYTTLPHPGTNELREALERITTNVFSSVLTIGHSVYWFPTSSTCIEGAKEIHIHLIGADEPEVSAVESGIIQVASRCVGRPVVVTLVAPNLDMYPETGDWTPQFPAQVTPLVQAVAYTGSYADFWEQHVEAVNACDKVPRPHVAMAIHPGVHTDDMFLSLWHPILKLLAKEKIPVVMTTYNRYEFEDIIEEKLDDMFQNIVFKGKNPLGSCHSKQTPHEPDHVWAANCFLVAIDNAKELFNEEDEDECDEEDLEEEGEEDEEEEEE</sequence>
<evidence type="ECO:0000256" key="4">
    <source>
        <dbReference type="PROSITE-ProRule" id="PRU00134"/>
    </source>
</evidence>
<dbReference type="PROSITE" id="PS50865">
    <property type="entry name" value="ZF_MYND_2"/>
    <property type="match status" value="1"/>
</dbReference>
<evidence type="ECO:0000256" key="1">
    <source>
        <dbReference type="ARBA" id="ARBA00022723"/>
    </source>
</evidence>
<dbReference type="PANTHER" id="PTHR46920:SF1">
    <property type="entry name" value="PROTEIN MSS51 HOMOLOG, MITOCHONDRIAL-RELATED"/>
    <property type="match status" value="1"/>
</dbReference>
<dbReference type="EMBL" id="CAXKWB010004583">
    <property type="protein sequence ID" value="CAL4074306.1"/>
    <property type="molecule type" value="Genomic_DNA"/>
</dbReference>
<dbReference type="InterPro" id="IPR046341">
    <property type="entry name" value="SET_dom_sf"/>
</dbReference>
<accession>A0AAV2QA40</accession>
<dbReference type="InterPro" id="IPR052839">
    <property type="entry name" value="Mito_gene_expr_regulator"/>
</dbReference>
<evidence type="ECO:0000313" key="8">
    <source>
        <dbReference type="Proteomes" id="UP001497623"/>
    </source>
</evidence>
<keyword evidence="3" id="KW-0862">Zinc</keyword>
<proteinExistence type="predicted"/>
<evidence type="ECO:0000256" key="2">
    <source>
        <dbReference type="ARBA" id="ARBA00022771"/>
    </source>
</evidence>
<dbReference type="Gene3D" id="2.170.270.10">
    <property type="entry name" value="SET domain"/>
    <property type="match status" value="1"/>
</dbReference>
<dbReference type="Gene3D" id="6.10.140.2220">
    <property type="match status" value="1"/>
</dbReference>
<dbReference type="AlphaFoldDB" id="A0AAV2QA40"/>
<feature type="compositionally biased region" description="Acidic residues" evidence="5">
    <location>
        <begin position="402"/>
        <end position="427"/>
    </location>
</feature>
<keyword evidence="2 4" id="KW-0863">Zinc-finger</keyword>
<dbReference type="Gene3D" id="1.10.220.160">
    <property type="match status" value="1"/>
</dbReference>
<dbReference type="Proteomes" id="UP001497623">
    <property type="component" value="Unassembled WGS sequence"/>
</dbReference>
<dbReference type="PANTHER" id="PTHR46920">
    <property type="match status" value="1"/>
</dbReference>
<evidence type="ECO:0000256" key="3">
    <source>
        <dbReference type="ARBA" id="ARBA00022833"/>
    </source>
</evidence>
<dbReference type="InterPro" id="IPR002893">
    <property type="entry name" value="Znf_MYND"/>
</dbReference>
<name>A0AAV2QA40_MEGNR</name>
<dbReference type="GO" id="GO:0008270">
    <property type="term" value="F:zinc ion binding"/>
    <property type="evidence" value="ECO:0007669"/>
    <property type="project" value="UniProtKB-KW"/>
</dbReference>
<comment type="caution">
    <text evidence="7">The sequence shown here is derived from an EMBL/GenBank/DDBJ whole genome shotgun (WGS) entry which is preliminary data.</text>
</comment>
<dbReference type="Pfam" id="PF20179">
    <property type="entry name" value="MSS51_C"/>
    <property type="match status" value="1"/>
</dbReference>
<dbReference type="InterPro" id="IPR046824">
    <property type="entry name" value="Mss51-like_C"/>
</dbReference>
<evidence type="ECO:0000256" key="5">
    <source>
        <dbReference type="SAM" id="MobiDB-lite"/>
    </source>
</evidence>
<dbReference type="Pfam" id="PF01753">
    <property type="entry name" value="zf-MYND"/>
    <property type="match status" value="1"/>
</dbReference>
<reference evidence="7 8" key="1">
    <citation type="submission" date="2024-05" db="EMBL/GenBank/DDBJ databases">
        <authorList>
            <person name="Wallberg A."/>
        </authorList>
    </citation>
    <scope>NUCLEOTIDE SEQUENCE [LARGE SCALE GENOMIC DNA]</scope>
</reference>
<evidence type="ECO:0000259" key="6">
    <source>
        <dbReference type="PROSITE" id="PS50865"/>
    </source>
</evidence>
<feature type="domain" description="MYND-type" evidence="6">
    <location>
        <begin position="62"/>
        <end position="100"/>
    </location>
</feature>
<keyword evidence="1" id="KW-0479">Metal-binding</keyword>